<evidence type="ECO:0000259" key="3">
    <source>
        <dbReference type="PROSITE" id="PS50003"/>
    </source>
</evidence>
<dbReference type="VEuPathDB" id="VectorBase:MDOMA2_014603"/>
<feature type="compositionally biased region" description="Pro residues" evidence="2">
    <location>
        <begin position="333"/>
        <end position="342"/>
    </location>
</feature>
<evidence type="ECO:0000313" key="5">
    <source>
        <dbReference type="Proteomes" id="UP001652621"/>
    </source>
</evidence>
<evidence type="ECO:0000256" key="1">
    <source>
        <dbReference type="ARBA" id="ARBA00023054"/>
    </source>
</evidence>
<feature type="compositionally biased region" description="Low complexity" evidence="2">
    <location>
        <begin position="462"/>
        <end position="472"/>
    </location>
</feature>
<reference evidence="4" key="1">
    <citation type="submission" date="2020-05" db="UniProtKB">
        <authorList>
            <consortium name="EnsemblMetazoa"/>
        </authorList>
    </citation>
    <scope>IDENTIFICATION</scope>
    <source>
        <strain evidence="4">Aabys</strain>
    </source>
</reference>
<dbReference type="PANTHER" id="PTHR21538:SF23">
    <property type="entry name" value="ANILLIN"/>
    <property type="match status" value="1"/>
</dbReference>
<dbReference type="eggNOG" id="KOG3640">
    <property type="taxonomic scope" value="Eukaryota"/>
</dbReference>
<dbReference type="GO" id="GO:0031106">
    <property type="term" value="P:septin ring organization"/>
    <property type="evidence" value="ECO:0007669"/>
    <property type="project" value="TreeGrafter"/>
</dbReference>
<feature type="compositionally biased region" description="Polar residues" evidence="2">
    <location>
        <begin position="835"/>
        <end position="860"/>
    </location>
</feature>
<feature type="compositionally biased region" description="Acidic residues" evidence="2">
    <location>
        <begin position="814"/>
        <end position="832"/>
    </location>
</feature>
<feature type="region of interest" description="Disordered" evidence="2">
    <location>
        <begin position="513"/>
        <end position="546"/>
    </location>
</feature>
<proteinExistence type="predicted"/>
<dbReference type="GO" id="GO:0000281">
    <property type="term" value="P:mitotic cytokinesis"/>
    <property type="evidence" value="ECO:0007669"/>
    <property type="project" value="TreeGrafter"/>
</dbReference>
<feature type="compositionally biased region" description="Low complexity" evidence="2">
    <location>
        <begin position="686"/>
        <end position="700"/>
    </location>
</feature>
<feature type="compositionally biased region" description="Low complexity" evidence="2">
    <location>
        <begin position="528"/>
        <end position="542"/>
    </location>
</feature>
<dbReference type="InterPro" id="IPR051364">
    <property type="entry name" value="Cytokinesis/Rho-signaling"/>
</dbReference>
<dbReference type="VEuPathDB" id="VectorBase:MDOA010752"/>
<feature type="region of interest" description="Disordered" evidence="2">
    <location>
        <begin position="597"/>
        <end position="700"/>
    </location>
</feature>
<dbReference type="KEGG" id="mde:101893632"/>
<dbReference type="InterPro" id="IPR012966">
    <property type="entry name" value="AHD"/>
</dbReference>
<protein>
    <submittedName>
        <fullName evidence="6">Anillin</fullName>
    </submittedName>
</protein>
<feature type="region of interest" description="Disordered" evidence="2">
    <location>
        <begin position="814"/>
        <end position="860"/>
    </location>
</feature>
<feature type="region of interest" description="Disordered" evidence="2">
    <location>
        <begin position="400"/>
        <end position="444"/>
    </location>
</feature>
<dbReference type="InterPro" id="IPR001849">
    <property type="entry name" value="PH_domain"/>
</dbReference>
<sequence length="1376" mass="152823">MDPFTQRMLEKAEQRSRALGICSTDASKFPCGDANTSSSSMASTISTGSGVGAACTTTMALASQQKQQLPLHSSANTSSSTASGGEGTVNKLHVVEKSVETMASNSQNKSSNVSPRKVLRQFSAVDKENMDLGIEINIMTDKNVEVQVQVEEQEITDDEDYSKHMAKLGNIGTSEGTQRTVVNEPAVKIRDTSRNRLQRLGALYSDKDDLSSPIHRTEANFHADNKDEIDMNNQLHKPKQRFGKLAALASTINQWEDDTSHHVVTPTTEVTKVPPPKPDLPSRGRLRPEGHHVKGQAPQPPKDQAPKSPKAQQPPKSPKALQAPKSPKAQPAPKSPKNPAPKSPKNLAPKSPKDKEQKTKQLKWDPKVLNSLEAQGFQRRESSTVKVSYDFKQDEEMMMDEELQSTAVPKATEERRNVGKLDTTKFNALTSNKAENKPPVAEKKVPTVKAGLVSGRAAIFEAQANQQQQQQKPQKDPTELSLKERMKLFEKNKGEALVPKAAFGMAPPISKILQDSHNKKEEQHSKVTTSATAASSTTAATTNPPVLVKTKPESKLRDKVAAIFGSTQSENKIKEDIRKQREEEMQLLANRFNKQKEIFSQQQQQQQQTSSKDQELKELARQAQVKAAAASLITSSSSRPHAPPPPPPMPTGGNQQTTKRRSPGDAIDGVGEDSKRVRTNRLYPALSDLESNESLSDNENNYCTAATASALSTADEMRASLEPLRGQDAAARHDEDNEDSYMETENEDSSVGICNGSLGREIMQVVQKNDKQTTHVKEVRYADKDEYFEDNTRDSSLNSSAASMGMDDYLDEALEDNEDGDDDITQDEEDDENNSRLSRGSKGTTASNSFSFRKANTPNRQGTYQTIHEEHSDDQHNAMNVENDNGGPDGGASYMHPVKSELSINKENENVVTLVHTVSFYRRQQSANSANSTPIRKICREQQVLRSAMEKLETKGVGEQVHFVHEPTEESDEESQSEAEQDDSHLVQEKIKKLLEEVCKQQQVIAQTSQALNLCAATIEFSGSTESVEGERHLLVATHRRQACLDEVQRLRVEKTLRPLGAPREKGRLTVKEITIPLRQDYIRKLAADTISGHHLVCLLKYNEHVLATKTVPTLPGLLAVKFPDVLQLNNVYADFRVTLEIYGMTAQREVLPHEVKYHINLNKKSGAKTPKKKGSDNRLVMPPVQSPAGPHAVRTPALVQYGFAIFSLREIQRTSWTLTQVLGVSPLEGVVHMKVNCELSVSVEYKGFLTMFEDISGFGAWHRRWCHLNGTMLNYWKYPDDEKKKAPMGSIDLYTCSSQKVNTAPRDICARLNTMLLECQRPARDTDQESLVIVPNGRTTTVRYLLSADTKEEREEWCAYFNKALTLLRAWGPPQ</sequence>
<dbReference type="InterPro" id="IPR037840">
    <property type="entry name" value="PH_Anillin"/>
</dbReference>
<feature type="compositionally biased region" description="Low complexity" evidence="2">
    <location>
        <begin position="306"/>
        <end position="332"/>
    </location>
</feature>
<dbReference type="STRING" id="7370.A0A1I8N276"/>
<accession>A0A1I8N276</accession>
<dbReference type="SUPFAM" id="SSF50729">
    <property type="entry name" value="PH domain-like"/>
    <property type="match status" value="1"/>
</dbReference>
<keyword evidence="5" id="KW-1185">Reference proteome</keyword>
<dbReference type="SMART" id="SM00233">
    <property type="entry name" value="PH"/>
    <property type="match status" value="1"/>
</dbReference>
<name>A0A1I8N276_MUSDO</name>
<feature type="compositionally biased region" description="Basic and acidic residues" evidence="2">
    <location>
        <begin position="434"/>
        <end position="444"/>
    </location>
</feature>
<feature type="region of interest" description="Disordered" evidence="2">
    <location>
        <begin position="724"/>
        <end position="755"/>
    </location>
</feature>
<feature type="compositionally biased region" description="Basic and acidic residues" evidence="2">
    <location>
        <begin position="411"/>
        <end position="423"/>
    </location>
</feature>
<evidence type="ECO:0000313" key="6">
    <source>
        <dbReference type="RefSeq" id="XP_005179020.1"/>
    </source>
</evidence>
<dbReference type="Gene3D" id="2.30.29.30">
    <property type="entry name" value="Pleckstrin-homology domain (PH domain)/Phosphotyrosine-binding domain (PTB)"/>
    <property type="match status" value="1"/>
</dbReference>
<feature type="compositionally biased region" description="Basic and acidic residues" evidence="2">
    <location>
        <begin position="280"/>
        <end position="292"/>
    </location>
</feature>
<gene>
    <name evidence="4" type="primary">101893632</name>
    <name evidence="6" type="synonym">LOC101893632</name>
</gene>
<feature type="compositionally biased region" description="Polar residues" evidence="2">
    <location>
        <begin position="424"/>
        <end position="433"/>
    </location>
</feature>
<keyword evidence="1" id="KW-0175">Coiled coil</keyword>
<dbReference type="FunFam" id="2.30.29.30:FF:000111">
    <property type="entry name" value="anillin isoform X1"/>
    <property type="match status" value="1"/>
</dbReference>
<feature type="compositionally biased region" description="Low complexity" evidence="2">
    <location>
        <begin position="73"/>
        <end position="83"/>
    </location>
</feature>
<dbReference type="GO" id="GO:0000915">
    <property type="term" value="P:actomyosin contractile ring assembly"/>
    <property type="evidence" value="ECO:0007669"/>
    <property type="project" value="TreeGrafter"/>
</dbReference>
<feature type="region of interest" description="Disordered" evidence="2">
    <location>
        <begin position="461"/>
        <end position="480"/>
    </location>
</feature>
<dbReference type="RefSeq" id="XP_005179020.1">
    <property type="nucleotide sequence ID" value="XM_005178963.3"/>
</dbReference>
<dbReference type="OrthoDB" id="5915976at2759"/>
<dbReference type="InterPro" id="IPR011993">
    <property type="entry name" value="PH-like_dom_sf"/>
</dbReference>
<feature type="compositionally biased region" description="Pro residues" evidence="2">
    <location>
        <begin position="641"/>
        <end position="650"/>
    </location>
</feature>
<dbReference type="CDD" id="cd01263">
    <property type="entry name" value="PH_anillin"/>
    <property type="match status" value="1"/>
</dbReference>
<evidence type="ECO:0000313" key="4">
    <source>
        <dbReference type="EnsemblMetazoa" id="MDOA010752-PA"/>
    </source>
</evidence>
<dbReference type="Pfam" id="PF00169">
    <property type="entry name" value="PH"/>
    <property type="match status" value="1"/>
</dbReference>
<feature type="compositionally biased region" description="Acidic residues" evidence="2">
    <location>
        <begin position="969"/>
        <end position="981"/>
    </location>
</feature>
<dbReference type="PROSITE" id="PS50003">
    <property type="entry name" value="PH_DOMAIN"/>
    <property type="match status" value="1"/>
</dbReference>
<dbReference type="EnsemblMetazoa" id="MDOA010752-RA">
    <property type="protein sequence ID" value="MDOA010752-PA"/>
    <property type="gene ID" value="MDOA010752"/>
</dbReference>
<feature type="region of interest" description="Disordered" evidence="2">
    <location>
        <begin position="258"/>
        <end position="385"/>
    </location>
</feature>
<organism evidence="4">
    <name type="scientific">Musca domestica</name>
    <name type="common">House fly</name>
    <dbReference type="NCBI Taxonomy" id="7370"/>
    <lineage>
        <taxon>Eukaryota</taxon>
        <taxon>Metazoa</taxon>
        <taxon>Ecdysozoa</taxon>
        <taxon>Arthropoda</taxon>
        <taxon>Hexapoda</taxon>
        <taxon>Insecta</taxon>
        <taxon>Pterygota</taxon>
        <taxon>Neoptera</taxon>
        <taxon>Endopterygota</taxon>
        <taxon>Diptera</taxon>
        <taxon>Brachycera</taxon>
        <taxon>Muscomorpha</taxon>
        <taxon>Muscoidea</taxon>
        <taxon>Muscidae</taxon>
        <taxon>Musca</taxon>
    </lineage>
</organism>
<feature type="domain" description="PH" evidence="3">
    <location>
        <begin position="1243"/>
        <end position="1367"/>
    </location>
</feature>
<dbReference type="GO" id="GO:0005826">
    <property type="term" value="C:actomyosin contractile ring"/>
    <property type="evidence" value="ECO:0007669"/>
    <property type="project" value="TreeGrafter"/>
</dbReference>
<feature type="region of interest" description="Disordered" evidence="2">
    <location>
        <begin position="66"/>
        <end position="89"/>
    </location>
</feature>
<feature type="compositionally biased region" description="Basic and acidic residues" evidence="2">
    <location>
        <begin position="514"/>
        <end position="525"/>
    </location>
</feature>
<dbReference type="PANTHER" id="PTHR21538">
    <property type="entry name" value="ANILLIN/RHOTEKIN RTKN"/>
    <property type="match status" value="1"/>
</dbReference>
<feature type="compositionally biased region" description="Low complexity" evidence="2">
    <location>
        <begin position="621"/>
        <end position="640"/>
    </location>
</feature>
<feature type="compositionally biased region" description="Basic and acidic residues" evidence="2">
    <location>
        <begin position="351"/>
        <end position="366"/>
    </location>
</feature>
<feature type="compositionally biased region" description="Acidic residues" evidence="2">
    <location>
        <begin position="736"/>
        <end position="748"/>
    </location>
</feature>
<reference evidence="6" key="2">
    <citation type="submission" date="2025-04" db="UniProtKB">
        <authorList>
            <consortium name="RefSeq"/>
        </authorList>
    </citation>
    <scope>IDENTIFICATION</scope>
    <source>
        <strain evidence="6">Aabys</strain>
    </source>
</reference>
<feature type="compositionally biased region" description="Low complexity" evidence="2">
    <location>
        <begin position="263"/>
        <end position="272"/>
    </location>
</feature>
<dbReference type="Proteomes" id="UP001652621">
    <property type="component" value="Unplaced"/>
</dbReference>
<dbReference type="Pfam" id="PF08174">
    <property type="entry name" value="Anillin"/>
    <property type="match status" value="1"/>
</dbReference>
<feature type="region of interest" description="Disordered" evidence="2">
    <location>
        <begin position="965"/>
        <end position="985"/>
    </location>
</feature>
<evidence type="ECO:0000256" key="2">
    <source>
        <dbReference type="SAM" id="MobiDB-lite"/>
    </source>
</evidence>